<dbReference type="RefSeq" id="WP_344683972.1">
    <property type="nucleotide sequence ID" value="NZ_BAAAVT010000007.1"/>
</dbReference>
<reference evidence="3" key="1">
    <citation type="journal article" date="2019" name="Int. J. Syst. Evol. Microbiol.">
        <title>The Global Catalogue of Microorganisms (GCM) 10K type strain sequencing project: providing services to taxonomists for standard genome sequencing and annotation.</title>
        <authorList>
            <consortium name="The Broad Institute Genomics Platform"/>
            <consortium name="The Broad Institute Genome Sequencing Center for Infectious Disease"/>
            <person name="Wu L."/>
            <person name="Ma J."/>
        </authorList>
    </citation>
    <scope>NUCLEOTIDE SEQUENCE [LARGE SCALE GENOMIC DNA]</scope>
    <source>
        <strain evidence="3">JCM 14309</strain>
    </source>
</reference>
<organism evidence="2 3">
    <name type="scientific">Nesterenkonia aethiopica</name>
    <dbReference type="NCBI Taxonomy" id="269144"/>
    <lineage>
        <taxon>Bacteria</taxon>
        <taxon>Bacillati</taxon>
        <taxon>Actinomycetota</taxon>
        <taxon>Actinomycetes</taxon>
        <taxon>Micrococcales</taxon>
        <taxon>Micrococcaceae</taxon>
        <taxon>Nesterenkonia</taxon>
    </lineage>
</organism>
<dbReference type="PIRSF" id="PIRSF029792">
    <property type="entry name" value="Pro_racemase"/>
    <property type="match status" value="1"/>
</dbReference>
<evidence type="ECO:0000313" key="2">
    <source>
        <dbReference type="EMBL" id="GAA3060839.1"/>
    </source>
</evidence>
<dbReference type="Pfam" id="PF05544">
    <property type="entry name" value="Pro_racemase"/>
    <property type="match status" value="1"/>
</dbReference>
<proteinExistence type="inferred from homology"/>
<evidence type="ECO:0000313" key="3">
    <source>
        <dbReference type="Proteomes" id="UP001500236"/>
    </source>
</evidence>
<dbReference type="Gene3D" id="3.10.310.10">
    <property type="entry name" value="Diaminopimelate Epimerase, Chain A, domain 1"/>
    <property type="match status" value="2"/>
</dbReference>
<gene>
    <name evidence="2" type="ORF">GCM10010529_13070</name>
</gene>
<dbReference type="Proteomes" id="UP001500236">
    <property type="component" value="Unassembled WGS sequence"/>
</dbReference>
<dbReference type="EMBL" id="BAAAVT010000007">
    <property type="protein sequence ID" value="GAA3060839.1"/>
    <property type="molecule type" value="Genomic_DNA"/>
</dbReference>
<dbReference type="SFLD" id="SFLDS00028">
    <property type="entry name" value="Proline_Racemase"/>
    <property type="match status" value="1"/>
</dbReference>
<sequence>MKAVRAVDYHTAGEPFRIVERPPVALPGGTVAERRANAVEDNAARELRELLCFEPRGHADMYGGFIVPPDDEGADLGVLFWHKDGFSTACGHGAIALGVWALDSGTVSPDPSSTTDVVIDVPSGRVTARVTTTPEGRPLAVDFINVPSYVLHCEVAVETSRGRVLVDVAYGGALYAHLPASSVGLSVTTEHYHSLIDIGREIKWALTDSPWARHPADDRLSGIYGTILYDDLGIDRSTGSVHQRNITVFADGEVDRSPCGSGTGSRVAALAADGTLHPGQVLLHDSIVGTRFYAQWQECVTVDGQDAVIPQVNGMAFRTGRHLFEHDPADPLGRGFVLR</sequence>
<accession>A0ABP6LYH8</accession>
<name>A0ABP6LYH8_9MICC</name>
<evidence type="ECO:0000256" key="1">
    <source>
        <dbReference type="ARBA" id="ARBA00007529"/>
    </source>
</evidence>
<dbReference type="PANTHER" id="PTHR33442:SF1">
    <property type="entry name" value="TRANS-3-HYDROXY-L-PROLINE DEHYDRATASE"/>
    <property type="match status" value="1"/>
</dbReference>
<comment type="caution">
    <text evidence="2">The sequence shown here is derived from an EMBL/GenBank/DDBJ whole genome shotgun (WGS) entry which is preliminary data.</text>
</comment>
<protein>
    <submittedName>
        <fullName evidence="2">Proline racemase family protein</fullName>
    </submittedName>
</protein>
<keyword evidence="3" id="KW-1185">Reference proteome</keyword>
<dbReference type="PANTHER" id="PTHR33442">
    <property type="entry name" value="TRANS-3-HYDROXY-L-PROLINE DEHYDRATASE"/>
    <property type="match status" value="1"/>
</dbReference>
<dbReference type="InterPro" id="IPR008794">
    <property type="entry name" value="Pro_racemase_fam"/>
</dbReference>
<comment type="similarity">
    <text evidence="1">Belongs to the proline racemase family.</text>
</comment>
<dbReference type="SUPFAM" id="SSF54506">
    <property type="entry name" value="Diaminopimelate epimerase-like"/>
    <property type="match status" value="1"/>
</dbReference>